<dbReference type="OrthoDB" id="1357696at2"/>
<comment type="caution">
    <text evidence="1">The sequence shown here is derived from an EMBL/GenBank/DDBJ whole genome shotgun (WGS) entry which is preliminary data.</text>
</comment>
<evidence type="ECO:0000313" key="1">
    <source>
        <dbReference type="EMBL" id="RRJ87640.1"/>
    </source>
</evidence>
<dbReference type="AlphaFoldDB" id="A0A3P3VY66"/>
<reference evidence="1 2" key="1">
    <citation type="submission" date="2018-11" db="EMBL/GenBank/DDBJ databases">
        <title>Flavobacterium sp. nov., YIM 102701-2 draft genome.</title>
        <authorList>
            <person name="Li G."/>
            <person name="Jiang Y."/>
        </authorList>
    </citation>
    <scope>NUCLEOTIDE SEQUENCE [LARGE SCALE GENOMIC DNA]</scope>
    <source>
        <strain evidence="1 2">YIM 102701-2</strain>
    </source>
</reference>
<dbReference type="PROSITE" id="PS51257">
    <property type="entry name" value="PROKAR_LIPOPROTEIN"/>
    <property type="match status" value="1"/>
</dbReference>
<protein>
    <recommendedName>
        <fullName evidence="3">Lipoprotein</fullName>
    </recommendedName>
</protein>
<name>A0A3P3VY66_9FLAO</name>
<proteinExistence type="predicted"/>
<organism evidence="1 2">
    <name type="scientific">Paenimyroides tangerinum</name>
    <dbReference type="NCBI Taxonomy" id="2488728"/>
    <lineage>
        <taxon>Bacteria</taxon>
        <taxon>Pseudomonadati</taxon>
        <taxon>Bacteroidota</taxon>
        <taxon>Flavobacteriia</taxon>
        <taxon>Flavobacteriales</taxon>
        <taxon>Flavobacteriaceae</taxon>
        <taxon>Paenimyroides</taxon>
    </lineage>
</organism>
<dbReference type="RefSeq" id="WP_125020150.1">
    <property type="nucleotide sequence ID" value="NZ_RQVQ01000052.1"/>
</dbReference>
<gene>
    <name evidence="1" type="ORF">EG240_14900</name>
</gene>
<keyword evidence="2" id="KW-1185">Reference proteome</keyword>
<evidence type="ECO:0008006" key="3">
    <source>
        <dbReference type="Google" id="ProtNLM"/>
    </source>
</evidence>
<dbReference type="Proteomes" id="UP000275719">
    <property type="component" value="Unassembled WGS sequence"/>
</dbReference>
<accession>A0A3P3VY66</accession>
<evidence type="ECO:0000313" key="2">
    <source>
        <dbReference type="Proteomes" id="UP000275719"/>
    </source>
</evidence>
<sequence>MRQRNNLIYCCCFLFLFSCEKKSENLIVSEVINDSIIAKGLYNGNQKTGIWEYVDTNGQIFEIVEFKIIDNKSYYNQSVSFDKKGDTIHNKTSFFTFNFLNDYLITIKFISLFDKYYDDQNGTVLLYSNQINDDFSNLNKVKFDTVYLKNNFLKMNLKLNKLRGIIKEFHFDSDSSYISREVFIEIDENSKNFPILNNTGNM</sequence>
<dbReference type="EMBL" id="RQVQ01000052">
    <property type="protein sequence ID" value="RRJ87640.1"/>
    <property type="molecule type" value="Genomic_DNA"/>
</dbReference>